<sequence length="703" mass="74868">MSNGFASLGIRERLVQVLQADGVVEPTPIQKEAIPVLLTGTDVIAQAQTGTGKTLAFVLPMLETIDVESSDVQALILTPTRELAIQISSELQKLAPVTGAKVLAAYGGQDVERQLRKLQGNIHIVVGTPGRLLDHLRRGSINFYKLKILVLDEADQMLHMGFLHEVKDIIAQTSPYRQTLLFSATMPEQVRSLSKAYMKEAKEIQIKSKQVTLTEIEQVLVQTTDRTKQDQLIEAIKQYRPYLAMIFCRTKARAIALNEALQEIGLMSDELHGDLSQAKREQVMKRFRDGRIELLVATDIAARGLDVEGVTHIFNYDVPQDAESYIHRIGRTGRAGQKGVAVTFATQRDIPTIELIEKGIRMSLGRPDQPRRVRAVSDENYDNDGRGSARKGGGQPSSGGRGGRNGASEQRGRNDRPGARGGAKRGDRANMQFGSRNAGPRAAKVNSERSPQTWGRGDEARSSAPRGDNMSAAKARVTNSYGRDTGSERGSRSENAGRNGGDSERGARGNTPRGENKYSPYNKYAGVERSDAASSERGARGGASRGNRTSAPRGSQGGGERSGQAWGRGDAASSERGARGGAPRGDRTSAPRGSQGGGERGGQAWGRGDAASSERGARGGTPRGDRTNAPRGAQGGAPRGDRTNAPHGAQGGAPRGDRTNAPRGAQGGAPRGGDRSSTSRGGQSGSPRGSKGGAPQRGRGGKR</sequence>
<evidence type="ECO:0000256" key="3">
    <source>
        <dbReference type="ARBA" id="ARBA00022806"/>
    </source>
</evidence>
<feature type="domain" description="Helicase ATP-binding" evidence="8">
    <location>
        <begin position="34"/>
        <end position="204"/>
    </location>
</feature>
<evidence type="ECO:0000256" key="7">
    <source>
        <dbReference type="SAM" id="MobiDB-lite"/>
    </source>
</evidence>
<dbReference type="PROSITE" id="PS51192">
    <property type="entry name" value="HELICASE_ATP_BIND_1"/>
    <property type="match status" value="1"/>
</dbReference>
<dbReference type="InterPro" id="IPR027417">
    <property type="entry name" value="P-loop_NTPase"/>
</dbReference>
<dbReference type="InterPro" id="IPR014001">
    <property type="entry name" value="Helicase_ATP-bd"/>
</dbReference>
<evidence type="ECO:0000256" key="4">
    <source>
        <dbReference type="ARBA" id="ARBA00022840"/>
    </source>
</evidence>
<dbReference type="SUPFAM" id="SSF52540">
    <property type="entry name" value="P-loop containing nucleoside triphosphate hydrolases"/>
    <property type="match status" value="1"/>
</dbReference>
<dbReference type="RefSeq" id="WP_163946981.1">
    <property type="nucleotide sequence ID" value="NZ_JAAIKC010000004.1"/>
</dbReference>
<evidence type="ECO:0000259" key="10">
    <source>
        <dbReference type="PROSITE" id="PS51195"/>
    </source>
</evidence>
<feature type="compositionally biased region" description="Low complexity" evidence="7">
    <location>
        <begin position="545"/>
        <end position="554"/>
    </location>
</feature>
<keyword evidence="1" id="KW-0547">Nucleotide-binding</keyword>
<feature type="compositionally biased region" description="Low complexity" evidence="7">
    <location>
        <begin position="675"/>
        <end position="689"/>
    </location>
</feature>
<dbReference type="PANTHER" id="PTHR47959:SF1">
    <property type="entry name" value="ATP-DEPENDENT RNA HELICASE DBPA"/>
    <property type="match status" value="1"/>
</dbReference>
<evidence type="ECO:0000256" key="5">
    <source>
        <dbReference type="ARBA" id="ARBA00038437"/>
    </source>
</evidence>
<evidence type="ECO:0000256" key="1">
    <source>
        <dbReference type="ARBA" id="ARBA00022741"/>
    </source>
</evidence>
<feature type="domain" description="Helicase C-terminal" evidence="9">
    <location>
        <begin position="228"/>
        <end position="377"/>
    </location>
</feature>
<dbReference type="InterPro" id="IPR050079">
    <property type="entry name" value="DEAD_box_RNA_helicase"/>
</dbReference>
<proteinExistence type="inferred from homology"/>
<dbReference type="GO" id="GO:0016787">
    <property type="term" value="F:hydrolase activity"/>
    <property type="evidence" value="ECO:0007669"/>
    <property type="project" value="UniProtKB-KW"/>
</dbReference>
<dbReference type="SMART" id="SM00490">
    <property type="entry name" value="HELICc"/>
    <property type="match status" value="1"/>
</dbReference>
<comment type="caution">
    <text evidence="11">The sequence shown here is derived from an EMBL/GenBank/DDBJ whole genome shotgun (WGS) entry which is preliminary data.</text>
</comment>
<dbReference type="CDD" id="cd18787">
    <property type="entry name" value="SF2_C_DEAD"/>
    <property type="match status" value="1"/>
</dbReference>
<feature type="compositionally biased region" description="Gly residues" evidence="7">
    <location>
        <begin position="594"/>
        <end position="605"/>
    </location>
</feature>
<evidence type="ECO:0000256" key="6">
    <source>
        <dbReference type="PROSITE-ProRule" id="PRU00552"/>
    </source>
</evidence>
<comment type="similarity">
    <text evidence="5">Belongs to the DEAD box helicase family.</text>
</comment>
<dbReference type="AlphaFoldDB" id="A0A6G3ZXV7"/>
<keyword evidence="4" id="KW-0067">ATP-binding</keyword>
<dbReference type="PROSITE" id="PS51194">
    <property type="entry name" value="HELICASE_CTER"/>
    <property type="match status" value="1"/>
</dbReference>
<feature type="short sequence motif" description="Q motif" evidence="6">
    <location>
        <begin position="3"/>
        <end position="31"/>
    </location>
</feature>
<feature type="region of interest" description="Disordered" evidence="7">
    <location>
        <begin position="364"/>
        <end position="703"/>
    </location>
</feature>
<reference evidence="11" key="1">
    <citation type="submission" date="2020-02" db="EMBL/GenBank/DDBJ databases">
        <authorList>
            <person name="Shen X.-R."/>
            <person name="Zhang Y.-X."/>
        </authorList>
    </citation>
    <scope>NUCLEOTIDE SEQUENCE</scope>
    <source>
        <strain evidence="11">SYP-B3998</strain>
    </source>
</reference>
<evidence type="ECO:0000256" key="2">
    <source>
        <dbReference type="ARBA" id="ARBA00022801"/>
    </source>
</evidence>
<dbReference type="Pfam" id="PF00270">
    <property type="entry name" value="DEAD"/>
    <property type="match status" value="1"/>
</dbReference>
<dbReference type="Pfam" id="PF00271">
    <property type="entry name" value="Helicase_C"/>
    <property type="match status" value="1"/>
</dbReference>
<evidence type="ECO:0000313" key="11">
    <source>
        <dbReference type="EMBL" id="NEW06945.1"/>
    </source>
</evidence>
<dbReference type="SMART" id="SM00487">
    <property type="entry name" value="DEXDc"/>
    <property type="match status" value="1"/>
</dbReference>
<dbReference type="GO" id="GO:0005524">
    <property type="term" value="F:ATP binding"/>
    <property type="evidence" value="ECO:0007669"/>
    <property type="project" value="UniProtKB-KW"/>
</dbReference>
<dbReference type="CDD" id="cd00268">
    <property type="entry name" value="DEADc"/>
    <property type="match status" value="1"/>
</dbReference>
<dbReference type="InterPro" id="IPR001650">
    <property type="entry name" value="Helicase_C-like"/>
</dbReference>
<dbReference type="EMBL" id="JAAIKC010000004">
    <property type="protein sequence ID" value="NEW06945.1"/>
    <property type="molecule type" value="Genomic_DNA"/>
</dbReference>
<feature type="compositionally biased region" description="Low complexity" evidence="7">
    <location>
        <begin position="562"/>
        <end position="575"/>
    </location>
</feature>
<dbReference type="InterPro" id="IPR044742">
    <property type="entry name" value="DEAD/DEAH_RhlB"/>
</dbReference>
<evidence type="ECO:0000259" key="9">
    <source>
        <dbReference type="PROSITE" id="PS51194"/>
    </source>
</evidence>
<dbReference type="GO" id="GO:0005829">
    <property type="term" value="C:cytosol"/>
    <property type="evidence" value="ECO:0007669"/>
    <property type="project" value="TreeGrafter"/>
</dbReference>
<feature type="domain" description="DEAD-box RNA helicase Q" evidence="10">
    <location>
        <begin position="3"/>
        <end position="31"/>
    </location>
</feature>
<dbReference type="GO" id="GO:0003676">
    <property type="term" value="F:nucleic acid binding"/>
    <property type="evidence" value="ECO:0007669"/>
    <property type="project" value="InterPro"/>
</dbReference>
<dbReference type="PANTHER" id="PTHR47959">
    <property type="entry name" value="ATP-DEPENDENT RNA HELICASE RHLE-RELATED"/>
    <property type="match status" value="1"/>
</dbReference>
<dbReference type="Gene3D" id="3.40.50.300">
    <property type="entry name" value="P-loop containing nucleotide triphosphate hydrolases"/>
    <property type="match status" value="2"/>
</dbReference>
<accession>A0A6G3ZXV7</accession>
<keyword evidence="2" id="KW-0378">Hydrolase</keyword>
<dbReference type="InterPro" id="IPR011545">
    <property type="entry name" value="DEAD/DEAH_box_helicase_dom"/>
</dbReference>
<feature type="compositionally biased region" description="Basic and acidic residues" evidence="7">
    <location>
        <begin position="410"/>
        <end position="428"/>
    </location>
</feature>
<protein>
    <submittedName>
        <fullName evidence="11">DEAD/DEAH box helicase</fullName>
    </submittedName>
</protein>
<organism evidence="11">
    <name type="scientific">Paenibacillus sp. SYP-B3998</name>
    <dbReference type="NCBI Taxonomy" id="2678564"/>
    <lineage>
        <taxon>Bacteria</taxon>
        <taxon>Bacillati</taxon>
        <taxon>Bacillota</taxon>
        <taxon>Bacilli</taxon>
        <taxon>Bacillales</taxon>
        <taxon>Paenibacillaceae</taxon>
        <taxon>Paenibacillus</taxon>
    </lineage>
</organism>
<name>A0A6G3ZXV7_9BACL</name>
<evidence type="ECO:0000259" key="8">
    <source>
        <dbReference type="PROSITE" id="PS51192"/>
    </source>
</evidence>
<keyword evidence="3 11" id="KW-0347">Helicase</keyword>
<dbReference type="GO" id="GO:0003724">
    <property type="term" value="F:RNA helicase activity"/>
    <property type="evidence" value="ECO:0007669"/>
    <property type="project" value="InterPro"/>
</dbReference>
<gene>
    <name evidence="11" type="ORF">GK047_13120</name>
</gene>
<dbReference type="PROSITE" id="PS51195">
    <property type="entry name" value="Q_MOTIF"/>
    <property type="match status" value="1"/>
</dbReference>
<feature type="compositionally biased region" description="Basic and acidic residues" evidence="7">
    <location>
        <begin position="368"/>
        <end position="387"/>
    </location>
</feature>
<dbReference type="InterPro" id="IPR014014">
    <property type="entry name" value="RNA_helicase_DEAD_Q_motif"/>
</dbReference>
<feature type="compositionally biased region" description="Gly residues" evidence="7">
    <location>
        <begin position="390"/>
        <end position="405"/>
    </location>
</feature>